<feature type="domain" description="DUF218" evidence="1">
    <location>
        <begin position="40"/>
        <end position="162"/>
    </location>
</feature>
<dbReference type="InterPro" id="IPR003848">
    <property type="entry name" value="DUF218"/>
</dbReference>
<organism evidence="2 3">
    <name type="scientific">Curtobacterium pusillum</name>
    <dbReference type="NCBI Taxonomy" id="69373"/>
    <lineage>
        <taxon>Bacteria</taxon>
        <taxon>Bacillati</taxon>
        <taxon>Actinomycetota</taxon>
        <taxon>Actinomycetes</taxon>
        <taxon>Micrococcales</taxon>
        <taxon>Microbacteriaceae</taxon>
        <taxon>Curtobacterium</taxon>
    </lineage>
</organism>
<dbReference type="Pfam" id="PF02698">
    <property type="entry name" value="DUF218"/>
    <property type="match status" value="1"/>
</dbReference>
<evidence type="ECO:0000313" key="2">
    <source>
        <dbReference type="EMBL" id="NUU15505.1"/>
    </source>
</evidence>
<name>A0ABX2MBZ0_9MICO</name>
<comment type="caution">
    <text evidence="2">The sequence shown here is derived from an EMBL/GenBank/DDBJ whole genome shotgun (WGS) entry which is preliminary data.</text>
</comment>
<dbReference type="Proteomes" id="UP000573001">
    <property type="component" value="Unassembled WGS sequence"/>
</dbReference>
<dbReference type="CDD" id="cd06259">
    <property type="entry name" value="YdcF-like"/>
    <property type="match status" value="1"/>
</dbReference>
<evidence type="ECO:0000313" key="3">
    <source>
        <dbReference type="Proteomes" id="UP000573001"/>
    </source>
</evidence>
<reference evidence="2 3" key="1">
    <citation type="submission" date="2020-05" db="EMBL/GenBank/DDBJ databases">
        <title>Genome Sequencing of Type Strains.</title>
        <authorList>
            <person name="Lemaire J.F."/>
            <person name="Inderbitzin P."/>
            <person name="Gregorio O.A."/>
            <person name="Collins S.B."/>
            <person name="Wespe N."/>
            <person name="Knight-Connoni V."/>
        </authorList>
    </citation>
    <scope>NUCLEOTIDE SEQUENCE [LARGE SCALE GENOMIC DNA]</scope>
    <source>
        <strain evidence="2 3">ATCC 19096</strain>
    </source>
</reference>
<proteinExistence type="predicted"/>
<gene>
    <name evidence="2" type="ORF">HP507_16870</name>
</gene>
<keyword evidence="3" id="KW-1185">Reference proteome</keyword>
<dbReference type="EMBL" id="JABMCE010000086">
    <property type="protein sequence ID" value="NUU15505.1"/>
    <property type="molecule type" value="Genomic_DNA"/>
</dbReference>
<sequence>MAVAATSALSSALVWGEVVHARAARRATALPSPPPGSTVAVVVLGFGNRGARINSINRWRARIAVRTAQRAASRGAAVTIICSGGSVHGATPEADLLGGYIARELHWHGSVLVERTSVSTWENVRNVLPLIGGAQCVVFASNGLHAEKARNYLRRQRPDLAGLLAPADDYRPGEMIAVKPIFAAVGLWKLRAMFHVEQPRRC</sequence>
<protein>
    <submittedName>
        <fullName evidence="2">YdcF family protein</fullName>
    </submittedName>
</protein>
<accession>A0ABX2MBZ0</accession>
<evidence type="ECO:0000259" key="1">
    <source>
        <dbReference type="Pfam" id="PF02698"/>
    </source>
</evidence>